<proteinExistence type="predicted"/>
<dbReference type="InterPro" id="IPR011010">
    <property type="entry name" value="DNA_brk_join_enz"/>
</dbReference>
<protein>
    <recommendedName>
        <fullName evidence="3">Phage integrase SAM-like domain-containing protein</fullName>
    </recommendedName>
</protein>
<gene>
    <name evidence="4" type="ORF">E0F89_12855</name>
</gene>
<dbReference type="InterPro" id="IPR025269">
    <property type="entry name" value="SAM-like_dom"/>
</dbReference>
<reference evidence="4 5" key="1">
    <citation type="submission" date="2019-03" db="EMBL/GenBank/DDBJ databases">
        <title>Flavobacterium AT-3-2 sp. nov., isolated from arctic soil.</title>
        <authorList>
            <person name="Chaudhary D.K."/>
        </authorList>
    </citation>
    <scope>NUCLEOTIDE SEQUENCE [LARGE SCALE GENOMIC DNA]</scope>
    <source>
        <strain evidence="4 5">AT-3-2</strain>
    </source>
</reference>
<dbReference type="Gene3D" id="1.10.443.10">
    <property type="entry name" value="Intergrase catalytic core"/>
    <property type="match status" value="1"/>
</dbReference>
<name>A0A4R5ATE7_9FLAO</name>
<comment type="caution">
    <text evidence="4">The sequence shown here is derived from an EMBL/GenBank/DDBJ whole genome shotgun (WGS) entry which is preliminary data.</text>
</comment>
<keyword evidence="1" id="KW-0238">DNA-binding</keyword>
<dbReference type="EMBL" id="SMFM01000006">
    <property type="protein sequence ID" value="TDD75260.1"/>
    <property type="molecule type" value="Genomic_DNA"/>
</dbReference>
<feature type="domain" description="Phage integrase SAM-like" evidence="3">
    <location>
        <begin position="111"/>
        <end position="206"/>
    </location>
</feature>
<keyword evidence="5" id="KW-1185">Reference proteome</keyword>
<accession>A0A4R5ATE7</accession>
<dbReference type="Gene3D" id="1.10.150.130">
    <property type="match status" value="1"/>
</dbReference>
<dbReference type="SUPFAM" id="SSF56349">
    <property type="entry name" value="DNA breaking-rejoining enzymes"/>
    <property type="match status" value="1"/>
</dbReference>
<dbReference type="GO" id="GO:0006310">
    <property type="term" value="P:DNA recombination"/>
    <property type="evidence" value="ECO:0007669"/>
    <property type="project" value="UniProtKB-KW"/>
</dbReference>
<dbReference type="InterPro" id="IPR013762">
    <property type="entry name" value="Integrase-like_cat_sf"/>
</dbReference>
<evidence type="ECO:0000256" key="1">
    <source>
        <dbReference type="ARBA" id="ARBA00023125"/>
    </source>
</evidence>
<evidence type="ECO:0000313" key="4">
    <source>
        <dbReference type="EMBL" id="TDD75260.1"/>
    </source>
</evidence>
<sequence length="433" mass="49144">MASVKCLLQSKSDNANIYVQFSISRTQVFKRKTGFIIDAKDWNGKAPIQKSQELKNLKSKLDKLATFINDAHNDTVSTGIEFTGDWLQLQIDLFNKKTPVLELDVMTTYIQKYIDEAPYKQNAKKELGLSKGRIQNLKLFKSTILKYEVEVLKGKSILIRNINLKFVEQYKNWMFGKGYSTNYVGKNIANIRTICLDASKNDIETSTQIKNIKGISESREPEDIVFLSEDEQEAIKNAPLIREALINARKWLLLGCLIGQRGGDLLNITDKNIKELNGMKIIELKQQKTGKLVAIPLLPEAVEIIESGLPYKISLVHFNEHIKDVCLEAGLIAPTKGRKKTKFNKPTTKGVYPKHEVISSHICRRSFATNFYGRIPTPVLMNITAHGTERMFLSYIGKTTYDNAYQMLDYFSKLAPKEKTAPQMEVVHNTGTK</sequence>
<dbReference type="AlphaFoldDB" id="A0A4R5ATE7"/>
<dbReference type="InterPro" id="IPR010998">
    <property type="entry name" value="Integrase_recombinase_N"/>
</dbReference>
<dbReference type="Pfam" id="PF13102">
    <property type="entry name" value="Phage_int_SAM_5"/>
    <property type="match status" value="1"/>
</dbReference>
<dbReference type="OrthoDB" id="892893at2"/>
<dbReference type="GO" id="GO:0003677">
    <property type="term" value="F:DNA binding"/>
    <property type="evidence" value="ECO:0007669"/>
    <property type="project" value="UniProtKB-KW"/>
</dbReference>
<keyword evidence="2" id="KW-0233">DNA recombination</keyword>
<dbReference type="Proteomes" id="UP000295278">
    <property type="component" value="Unassembled WGS sequence"/>
</dbReference>
<organism evidence="4 5">
    <name type="scientific">Flavobacterium caseinilyticum</name>
    <dbReference type="NCBI Taxonomy" id="2541732"/>
    <lineage>
        <taxon>Bacteria</taxon>
        <taxon>Pseudomonadati</taxon>
        <taxon>Bacteroidota</taxon>
        <taxon>Flavobacteriia</taxon>
        <taxon>Flavobacteriales</taxon>
        <taxon>Flavobacteriaceae</taxon>
        <taxon>Flavobacterium</taxon>
    </lineage>
</organism>
<evidence type="ECO:0000313" key="5">
    <source>
        <dbReference type="Proteomes" id="UP000295278"/>
    </source>
</evidence>
<dbReference type="GO" id="GO:0015074">
    <property type="term" value="P:DNA integration"/>
    <property type="evidence" value="ECO:0007669"/>
    <property type="project" value="InterPro"/>
</dbReference>
<evidence type="ECO:0000259" key="3">
    <source>
        <dbReference type="Pfam" id="PF13102"/>
    </source>
</evidence>
<dbReference type="RefSeq" id="WP_131910178.1">
    <property type="nucleotide sequence ID" value="NZ_SMFM01000006.1"/>
</dbReference>
<evidence type="ECO:0000256" key="2">
    <source>
        <dbReference type="ARBA" id="ARBA00023172"/>
    </source>
</evidence>